<dbReference type="PRINTS" id="PR01415">
    <property type="entry name" value="ANKYRIN"/>
</dbReference>
<dbReference type="InterPro" id="IPR002110">
    <property type="entry name" value="Ankyrin_rpt"/>
</dbReference>
<dbReference type="SUPFAM" id="SSF144083">
    <property type="entry name" value="Magnesium transport protein CorA, transmembrane region"/>
    <property type="match status" value="1"/>
</dbReference>
<dbReference type="InterPro" id="IPR045863">
    <property type="entry name" value="CorA_TM1_TM2"/>
</dbReference>
<evidence type="ECO:0000256" key="6">
    <source>
        <dbReference type="ARBA" id="ARBA00023136"/>
    </source>
</evidence>
<feature type="transmembrane region" description="Helical" evidence="9">
    <location>
        <begin position="909"/>
        <end position="931"/>
    </location>
</feature>
<dbReference type="Pfam" id="PF01544">
    <property type="entry name" value="CorA"/>
    <property type="match status" value="1"/>
</dbReference>
<evidence type="ECO:0000256" key="3">
    <source>
        <dbReference type="ARBA" id="ARBA00022737"/>
    </source>
</evidence>
<dbReference type="GO" id="GO:0016020">
    <property type="term" value="C:membrane"/>
    <property type="evidence" value="ECO:0007669"/>
    <property type="project" value="UniProtKB-SubCell"/>
</dbReference>
<name>A0A194VNY9_CYTMA</name>
<feature type="repeat" description="ANK" evidence="7">
    <location>
        <begin position="52"/>
        <end position="84"/>
    </location>
</feature>
<keyword evidence="6 9" id="KW-0472">Membrane</keyword>
<evidence type="ECO:0000256" key="8">
    <source>
        <dbReference type="SAM" id="MobiDB-lite"/>
    </source>
</evidence>
<dbReference type="AlphaFoldDB" id="A0A194VNY9"/>
<keyword evidence="2 9" id="KW-0812">Transmembrane</keyword>
<evidence type="ECO:0000256" key="9">
    <source>
        <dbReference type="SAM" id="Phobius"/>
    </source>
</evidence>
<organism evidence="10 11">
    <name type="scientific">Cytospora mali</name>
    <name type="common">Apple Valsa canker fungus</name>
    <name type="synonym">Valsa mali</name>
    <dbReference type="NCBI Taxonomy" id="578113"/>
    <lineage>
        <taxon>Eukaryota</taxon>
        <taxon>Fungi</taxon>
        <taxon>Dikarya</taxon>
        <taxon>Ascomycota</taxon>
        <taxon>Pezizomycotina</taxon>
        <taxon>Sordariomycetes</taxon>
        <taxon>Sordariomycetidae</taxon>
        <taxon>Diaporthales</taxon>
        <taxon>Cytosporaceae</taxon>
        <taxon>Cytospora</taxon>
    </lineage>
</organism>
<dbReference type="SUPFAM" id="SSF48403">
    <property type="entry name" value="Ankyrin repeat"/>
    <property type="match status" value="1"/>
</dbReference>
<dbReference type="PANTHER" id="PTHR24173:SF74">
    <property type="entry name" value="ANKYRIN REPEAT DOMAIN-CONTAINING PROTEIN 16"/>
    <property type="match status" value="1"/>
</dbReference>
<feature type="repeat" description="ANK" evidence="7">
    <location>
        <begin position="263"/>
        <end position="295"/>
    </location>
</feature>
<dbReference type="PANTHER" id="PTHR24173">
    <property type="entry name" value="ANKYRIN REPEAT CONTAINING"/>
    <property type="match status" value="1"/>
</dbReference>
<keyword evidence="3" id="KW-0677">Repeat</keyword>
<proteinExistence type="predicted"/>
<evidence type="ECO:0000313" key="10">
    <source>
        <dbReference type="EMBL" id="KUI65688.1"/>
    </source>
</evidence>
<evidence type="ECO:0000256" key="7">
    <source>
        <dbReference type="PROSITE-ProRule" id="PRU00023"/>
    </source>
</evidence>
<feature type="repeat" description="ANK" evidence="7">
    <location>
        <begin position="193"/>
        <end position="225"/>
    </location>
</feature>
<evidence type="ECO:0000313" key="11">
    <source>
        <dbReference type="Proteomes" id="UP000078559"/>
    </source>
</evidence>
<dbReference type="OrthoDB" id="341259at2759"/>
<feature type="repeat" description="ANK" evidence="7">
    <location>
        <begin position="296"/>
        <end position="329"/>
    </location>
</feature>
<dbReference type="Proteomes" id="UP000078559">
    <property type="component" value="Chromosome 1"/>
</dbReference>
<feature type="transmembrane region" description="Helical" evidence="9">
    <location>
        <begin position="875"/>
        <end position="897"/>
    </location>
</feature>
<feature type="repeat" description="ANK" evidence="7">
    <location>
        <begin position="118"/>
        <end position="150"/>
    </location>
</feature>
<keyword evidence="11" id="KW-1185">Reference proteome</keyword>
<dbReference type="Gene3D" id="1.20.58.340">
    <property type="entry name" value="Magnesium transport protein CorA, transmembrane region"/>
    <property type="match status" value="1"/>
</dbReference>
<feature type="compositionally biased region" description="Polar residues" evidence="8">
    <location>
        <begin position="952"/>
        <end position="974"/>
    </location>
</feature>
<feature type="repeat" description="ANK" evidence="7">
    <location>
        <begin position="226"/>
        <end position="262"/>
    </location>
</feature>
<evidence type="ECO:0000256" key="1">
    <source>
        <dbReference type="ARBA" id="ARBA00004141"/>
    </source>
</evidence>
<comment type="subcellular location">
    <subcellularLocation>
        <location evidence="1">Membrane</location>
        <topology evidence="1">Multi-pass membrane protein</topology>
    </subcellularLocation>
</comment>
<evidence type="ECO:0000256" key="5">
    <source>
        <dbReference type="ARBA" id="ARBA00023043"/>
    </source>
</evidence>
<dbReference type="PROSITE" id="PS50297">
    <property type="entry name" value="ANK_REP_REGION"/>
    <property type="match status" value="5"/>
</dbReference>
<gene>
    <name evidence="10" type="ORF">VM1G_01292</name>
</gene>
<dbReference type="Gene3D" id="1.25.40.20">
    <property type="entry name" value="Ankyrin repeat-containing domain"/>
    <property type="match status" value="4"/>
</dbReference>
<protein>
    <submittedName>
        <fullName evidence="10">Ankyrin repeat domain-containing protein 50</fullName>
    </submittedName>
</protein>
<dbReference type="GO" id="GO:0046873">
    <property type="term" value="F:metal ion transmembrane transporter activity"/>
    <property type="evidence" value="ECO:0007669"/>
    <property type="project" value="InterPro"/>
</dbReference>
<dbReference type="InterPro" id="IPR002523">
    <property type="entry name" value="MgTranspt_CorA/ZnTranspt_ZntB"/>
</dbReference>
<dbReference type="EMBL" id="CM003098">
    <property type="protein sequence ID" value="KUI65688.1"/>
    <property type="molecule type" value="Genomic_DNA"/>
</dbReference>
<feature type="region of interest" description="Disordered" evidence="8">
    <location>
        <begin position="951"/>
        <end position="974"/>
    </location>
</feature>
<feature type="repeat" description="ANK" evidence="7">
    <location>
        <begin position="151"/>
        <end position="192"/>
    </location>
</feature>
<dbReference type="Pfam" id="PF12796">
    <property type="entry name" value="Ank_2"/>
    <property type="match status" value="2"/>
</dbReference>
<sequence length="1042" mass="117116">MAGPTSRSSTTSTQPAQRHLDLIAASARGNEDKLRSVLREGLPWDSSKDHAALRRALQKASARDNLTIVRLLLEYGADVEARSDDELPALFRAAQGGQTAVMWELLAHDPDLEGRNRDGQTPLFVASARGFKEAVEMLLQKGARIDAQDRDGRTPLLAVAADRSTMSIWTSGAQETVQLLIYNGADVEARDSIGRTPLLWAATNGHYDLAKILLDNGADVSATNNRGRTALHLVVGSSDETHRQATMKLLLEHQADPRAISDGGWTPLHNAAQRGLTSAVQLLLSADSHVNATLSNGMTPLHWAAFNGFEDVVEAILTRDDVNLGIKDGFGRAPWLCAAEKGHYDLMDVLSPVRNCNKIPQPMQDACKALEATIVEFKQSGEKQRVFKHSVYDLLYGWDHKNDRPKIPAYTANGGLSTDFRWIHLPANNINWIETFLTKWFMESGYQDLETYKALTKCFEQEHRGALPHANFMRPFCHRIPHASSHLPDDPGMLISPPPLARSSSGLSERSVNMGVPGGDGKVVLFMPYLHYETDDGRQKMMDAVKMITAADQTISTCNSPNQKLLQAYLREKPPIHPRRTLDQFFYHGIDTSVRDRDQVVYRYCEKHGHERKIFMVDQLWLWIIGKDLIVSCFPGRWEQQRRDPLNVLDGIIEEMNAKTRAPIRSVYDLAILITSRCSGMFSRHRSDDQKYQFLDMFEASVGRVTEELTQLFHRFEDASAQSQQWLRPKRRHKIRKASNEVDSFDPLLDIRSETSLLTEVRDIRDELNILTMILNSQIFTLGDFRGCLIDELSGNGSSSRRVANVVNEIRKRTVEQERRLKLHKRDIDAMDQQADRLYKSLTDLLDLKQKHSNALEARFASEQALAAAREGQTIMVFTIVTIIFQPMSFITSYFGIDMDTWSNGLSHGFVARWTFGVGLAISVMFILMAFTVVDITKAVEAFYSFTKHRVSSGNNNHEQSGENSSRKTQPSYEAVRSTETIVASYDDGFDDSAGARKLDRQQSKASGVSAALTRTWTGASERLRYNIGMDLEKGKTRESIQ</sequence>
<keyword evidence="4 9" id="KW-1133">Transmembrane helix</keyword>
<dbReference type="PROSITE" id="PS50088">
    <property type="entry name" value="ANK_REPEAT"/>
    <property type="match status" value="7"/>
</dbReference>
<dbReference type="SMART" id="SM00248">
    <property type="entry name" value="ANK"/>
    <property type="match status" value="9"/>
</dbReference>
<reference evidence="10" key="1">
    <citation type="submission" date="2014-12" db="EMBL/GenBank/DDBJ databases">
        <title>Genome Sequence of Valsa Canker Pathogens Uncovers a Specific Adaption of Colonization on Woody Bark.</title>
        <authorList>
            <person name="Yin Z."/>
            <person name="Liu H."/>
            <person name="Gao X."/>
            <person name="Li Z."/>
            <person name="Song N."/>
            <person name="Ke X."/>
            <person name="Dai Q."/>
            <person name="Wu Y."/>
            <person name="Sun Y."/>
            <person name="Xu J.-R."/>
            <person name="Kang Z.K."/>
            <person name="Wang L."/>
            <person name="Huang L."/>
        </authorList>
    </citation>
    <scope>NUCLEOTIDE SEQUENCE [LARGE SCALE GENOMIC DNA]</scope>
    <source>
        <strain evidence="10">03-8</strain>
    </source>
</reference>
<accession>A0A194VNY9</accession>
<dbReference type="InterPro" id="IPR036770">
    <property type="entry name" value="Ankyrin_rpt-contain_sf"/>
</dbReference>
<evidence type="ECO:0000256" key="4">
    <source>
        <dbReference type="ARBA" id="ARBA00022989"/>
    </source>
</evidence>
<dbReference type="SMR" id="A0A194VNY9"/>
<dbReference type="Pfam" id="PF13637">
    <property type="entry name" value="Ank_4"/>
    <property type="match status" value="1"/>
</dbReference>
<keyword evidence="5 7" id="KW-0040">ANK repeat</keyword>
<evidence type="ECO:0000256" key="2">
    <source>
        <dbReference type="ARBA" id="ARBA00022692"/>
    </source>
</evidence>